<keyword evidence="25" id="KW-1185">Reference proteome</keyword>
<dbReference type="PANTHER" id="PTHR43107:SF7">
    <property type="entry name" value="LONG-CHAIN FATTY ACID TRANSPORT PROTEIN 1"/>
    <property type="match status" value="1"/>
</dbReference>
<evidence type="ECO:0000256" key="14">
    <source>
        <dbReference type="ARBA" id="ARBA00023140"/>
    </source>
</evidence>
<comment type="similarity">
    <text evidence="2">Belongs to the ATP-dependent AMP-binding enzyme family.</text>
</comment>
<dbReference type="GO" id="GO:0090434">
    <property type="term" value="F:oleoyl-CoA ligase activity"/>
    <property type="evidence" value="ECO:0007669"/>
    <property type="project" value="TreeGrafter"/>
</dbReference>
<evidence type="ECO:0000256" key="19">
    <source>
        <dbReference type="ARBA" id="ARBA00048666"/>
    </source>
</evidence>
<evidence type="ECO:0000256" key="11">
    <source>
        <dbReference type="ARBA" id="ARBA00023055"/>
    </source>
</evidence>
<evidence type="ECO:0000256" key="4">
    <source>
        <dbReference type="ARBA" id="ARBA00022475"/>
    </source>
</evidence>
<evidence type="ECO:0000256" key="12">
    <source>
        <dbReference type="ARBA" id="ARBA00023098"/>
    </source>
</evidence>
<dbReference type="GO" id="GO:0044539">
    <property type="term" value="P:long-chain fatty acid import into cell"/>
    <property type="evidence" value="ECO:0007669"/>
    <property type="project" value="TreeGrafter"/>
</dbReference>
<dbReference type="FunFam" id="3.30.300.30:FF:000002">
    <property type="entry name" value="Long-chain fatty acid transport protein 1"/>
    <property type="match status" value="1"/>
</dbReference>
<dbReference type="NCBIfam" id="NF006134">
    <property type="entry name" value="PRK08279.1"/>
    <property type="match status" value="1"/>
</dbReference>
<keyword evidence="5" id="KW-0436">Ligase</keyword>
<dbReference type="SUPFAM" id="SSF56801">
    <property type="entry name" value="Acetyl-CoA synthetase-like"/>
    <property type="match status" value="1"/>
</dbReference>
<keyword evidence="6" id="KW-0812">Transmembrane</keyword>
<evidence type="ECO:0000256" key="2">
    <source>
        <dbReference type="ARBA" id="ARBA00006432"/>
    </source>
</evidence>
<evidence type="ECO:0000256" key="6">
    <source>
        <dbReference type="ARBA" id="ARBA00022692"/>
    </source>
</evidence>
<keyword evidence="8" id="KW-0276">Fatty acid metabolism</keyword>
<evidence type="ECO:0000256" key="7">
    <source>
        <dbReference type="ARBA" id="ARBA00022741"/>
    </source>
</evidence>
<reference evidence="24" key="3">
    <citation type="submission" date="2025-09" db="UniProtKB">
        <authorList>
            <consortium name="Ensembl"/>
        </authorList>
    </citation>
    <scope>IDENTIFICATION</scope>
</reference>
<dbReference type="Gene3D" id="3.40.50.12780">
    <property type="entry name" value="N-terminal domain of ligase-like"/>
    <property type="match status" value="1"/>
</dbReference>
<comment type="catalytic activity">
    <reaction evidence="16">
        <text>a very long-chain fatty acid + ATP + CoA = a very long-chain fatty acyl-CoA + AMP + diphosphate</text>
        <dbReference type="Rhea" id="RHEA:54536"/>
        <dbReference type="ChEBI" id="CHEBI:30616"/>
        <dbReference type="ChEBI" id="CHEBI:33019"/>
        <dbReference type="ChEBI" id="CHEBI:57287"/>
        <dbReference type="ChEBI" id="CHEBI:58950"/>
        <dbReference type="ChEBI" id="CHEBI:138261"/>
        <dbReference type="ChEBI" id="CHEBI:456215"/>
    </reaction>
    <physiologicalReaction direction="left-to-right" evidence="16">
        <dbReference type="Rhea" id="RHEA:54537"/>
    </physiologicalReaction>
</comment>
<reference evidence="24" key="1">
    <citation type="submission" date="2014-08" db="EMBL/GenBank/DDBJ databases">
        <authorList>
            <person name="Senf B."/>
            <person name="Petzold A."/>
            <person name="Downie B.R."/>
            <person name="Koch P."/>
            <person name="Platzer M."/>
        </authorList>
    </citation>
    <scope>NUCLEOTIDE SEQUENCE [LARGE SCALE GENOMIC DNA]</scope>
    <source>
        <strain evidence="24">GRZ</strain>
    </source>
</reference>
<dbReference type="InterPro" id="IPR020845">
    <property type="entry name" value="AMP-binding_CS"/>
</dbReference>
<keyword evidence="3" id="KW-0813">Transport</keyword>
<dbReference type="GO" id="GO:0005778">
    <property type="term" value="C:peroxisomal membrane"/>
    <property type="evidence" value="ECO:0007669"/>
    <property type="project" value="UniProtKB-SubCell"/>
</dbReference>
<dbReference type="InterPro" id="IPR000873">
    <property type="entry name" value="AMP-dep_synth/lig_dom"/>
</dbReference>
<keyword evidence="4" id="KW-1003">Cell membrane</keyword>
<keyword evidence="9" id="KW-0067">ATP-binding</keyword>
<evidence type="ECO:0000256" key="18">
    <source>
        <dbReference type="ARBA" id="ARBA00046271"/>
    </source>
</evidence>
<evidence type="ECO:0000256" key="8">
    <source>
        <dbReference type="ARBA" id="ARBA00022832"/>
    </source>
</evidence>
<dbReference type="Proteomes" id="UP000694548">
    <property type="component" value="Chromosome sgr05"/>
</dbReference>
<evidence type="ECO:0000256" key="3">
    <source>
        <dbReference type="ARBA" id="ARBA00022448"/>
    </source>
</evidence>
<evidence type="ECO:0000256" key="13">
    <source>
        <dbReference type="ARBA" id="ARBA00023136"/>
    </source>
</evidence>
<dbReference type="InterPro" id="IPR045851">
    <property type="entry name" value="AMP-bd_C_sf"/>
</dbReference>
<keyword evidence="13" id="KW-0472">Membrane</keyword>
<dbReference type="GO" id="GO:0005324">
    <property type="term" value="F:long-chain fatty acid transmembrane transporter activity"/>
    <property type="evidence" value="ECO:0007669"/>
    <property type="project" value="TreeGrafter"/>
</dbReference>
<dbReference type="InterPro" id="IPR042099">
    <property type="entry name" value="ANL_N_sf"/>
</dbReference>
<dbReference type="GO" id="GO:0005789">
    <property type="term" value="C:endoplasmic reticulum membrane"/>
    <property type="evidence" value="ECO:0007669"/>
    <property type="project" value="TreeGrafter"/>
</dbReference>
<evidence type="ECO:0000256" key="22">
    <source>
        <dbReference type="ARBA" id="ARBA00078285"/>
    </source>
</evidence>
<reference evidence="24" key="2">
    <citation type="submission" date="2025-08" db="UniProtKB">
        <authorList>
            <consortium name="Ensembl"/>
        </authorList>
    </citation>
    <scope>IDENTIFICATION</scope>
</reference>
<comment type="catalytic activity">
    <reaction evidence="19">
        <text>tetracosanoate + ATP + CoA = tetracosanoyl-CoA + AMP + diphosphate</text>
        <dbReference type="Rhea" id="RHEA:33639"/>
        <dbReference type="ChEBI" id="CHEBI:30616"/>
        <dbReference type="ChEBI" id="CHEBI:31014"/>
        <dbReference type="ChEBI" id="CHEBI:33019"/>
        <dbReference type="ChEBI" id="CHEBI:57287"/>
        <dbReference type="ChEBI" id="CHEBI:65052"/>
        <dbReference type="ChEBI" id="CHEBI:456215"/>
    </reaction>
    <physiologicalReaction direction="left-to-right" evidence="19">
        <dbReference type="Rhea" id="RHEA:33640"/>
    </physiologicalReaction>
</comment>
<dbReference type="GO" id="GO:0005743">
    <property type="term" value="C:mitochondrial inner membrane"/>
    <property type="evidence" value="ECO:0007669"/>
    <property type="project" value="TreeGrafter"/>
</dbReference>
<comment type="function">
    <text evidence="20">Acyl-CoA synthetase required for both the import of long chain fatty acids (LCFAs) (C14-C18) and the activation very long chain fatty acids (VLCFAs) (C20-C26) by esterification of the fatty acids into metabolically active CoA-thioesters for subsequent degradation or incorporation into phospholipids. The transport and fatty acyl-CoA synthetase activities are genetically separable and are thus independent activities. Esterifies VLCFAs in the peroxisome matrix. The VLCFAs are actively transported into peroxisomes by a PXA1-PXA2 heterodimeric transporter in the peroxisomal membrane.</text>
</comment>
<dbReference type="GeneTree" id="ENSGT00940000159323"/>
<evidence type="ECO:0000256" key="20">
    <source>
        <dbReference type="ARBA" id="ARBA00060276"/>
    </source>
</evidence>
<proteinExistence type="inferred from homology"/>
<dbReference type="AlphaFoldDB" id="A0A8C6KI08"/>
<keyword evidence="7" id="KW-0547">Nucleotide-binding</keyword>
<dbReference type="PROSITE" id="PS00455">
    <property type="entry name" value="AMP_BINDING"/>
    <property type="match status" value="1"/>
</dbReference>
<dbReference type="PANTHER" id="PTHR43107">
    <property type="entry name" value="LONG-CHAIN FATTY ACID TRANSPORT PROTEIN"/>
    <property type="match status" value="1"/>
</dbReference>
<dbReference type="GO" id="GO:0005524">
    <property type="term" value="F:ATP binding"/>
    <property type="evidence" value="ECO:0007669"/>
    <property type="project" value="UniProtKB-KW"/>
</dbReference>
<dbReference type="EC" id="6.2.1.3" evidence="15"/>
<dbReference type="FunFam" id="3.40.50.12780:FF:000019">
    <property type="entry name" value="Long-chain fatty acid transporter"/>
    <property type="match status" value="1"/>
</dbReference>
<evidence type="ECO:0000256" key="9">
    <source>
        <dbReference type="ARBA" id="ARBA00022840"/>
    </source>
</evidence>
<evidence type="ECO:0000256" key="16">
    <source>
        <dbReference type="ARBA" id="ARBA00036527"/>
    </source>
</evidence>
<evidence type="ECO:0000259" key="23">
    <source>
        <dbReference type="Pfam" id="PF00501"/>
    </source>
</evidence>
<keyword evidence="14" id="KW-0576">Peroxisome</keyword>
<dbReference type="Pfam" id="PF00501">
    <property type="entry name" value="AMP-binding"/>
    <property type="match status" value="1"/>
</dbReference>
<evidence type="ECO:0000256" key="21">
    <source>
        <dbReference type="ARBA" id="ARBA00068795"/>
    </source>
</evidence>
<keyword evidence="10" id="KW-1133">Transmembrane helix</keyword>
<evidence type="ECO:0000313" key="25">
    <source>
        <dbReference type="Proteomes" id="UP000694548"/>
    </source>
</evidence>
<dbReference type="Ensembl" id="ENSNFUT00015006303.1">
    <property type="protein sequence ID" value="ENSNFUP00015005982.1"/>
    <property type="gene ID" value="ENSNFUG00015002933.1"/>
</dbReference>
<sequence length="627" mass="69944">MLKTLSDLTATTLLISKLLATLNPSTFSRLGLYLGTSSWKYFYIAARTAKRDLNGLYVLLRVKLALWRYMRNGSNILSIFAQTVKRHPNKPALIYEATGETWTFTQLDEISNSVAHWARSQGWVSGDVVALFLESRPLYVALWLGLAKVGVEAALINFSLRCDSLLHCIGVSGSRAIVFGAELADDLSAEHLARLGAQPLEPLLATASRHPPSPCVPHKGMNDRLFYIYTSGTTGLPKAAIVVHSRYYRIAAFGHFAFRMRPSDILYDCLPLYHSAGNIIGVGQCLVHGLTVVVKRKFSASRFWDDCIKYNCTVVQYIGEICRYLLSQPVRPSEKNHKVRLAVGNGLRPSVWEAFMERFGVTQIGEFYGATECNCSILSMFCQVGACGFNSRILPTVYPIRLVKVNEDTMELVRDSRGLCMPCRPGEPGLLVGRINQKDPLRRFDGYASQESTKKKIAHNVFKKDDSAYLSGDVLVMDELGYMYFRDRSGDTFRWRGENVSTTEVEGILSNLLHQTDVAVYGVSIPGVEGKAGMAAIADVTGSFDCSSFLQNIQRVLPSYARPVFLRISPQVDTTGTFKIQKTRLQKEGFDPRLTSDQIYFLNSRAARYEAVNEELFTTIVEGRVSL</sequence>
<evidence type="ECO:0000256" key="15">
    <source>
        <dbReference type="ARBA" id="ARBA00026121"/>
    </source>
</evidence>
<evidence type="ECO:0000256" key="1">
    <source>
        <dbReference type="ARBA" id="ARBA00004651"/>
    </source>
</evidence>
<keyword evidence="11" id="KW-0445">Lipid transport</keyword>
<evidence type="ECO:0000256" key="5">
    <source>
        <dbReference type="ARBA" id="ARBA00022598"/>
    </source>
</evidence>
<evidence type="ECO:0000256" key="10">
    <source>
        <dbReference type="ARBA" id="ARBA00022989"/>
    </source>
</evidence>
<feature type="domain" description="AMP-dependent synthetase/ligase" evidence="23">
    <location>
        <begin position="80"/>
        <end position="414"/>
    </location>
</feature>
<evidence type="ECO:0000313" key="24">
    <source>
        <dbReference type="Ensembl" id="ENSNFUP00015005982.1"/>
    </source>
</evidence>
<name>A0A8C6KI08_NOTFU</name>
<protein>
    <recommendedName>
        <fullName evidence="21">Very long-chain fatty acid transport protein</fullName>
        <ecNumber evidence="15">6.2.1.3</ecNumber>
    </recommendedName>
    <alternativeName>
        <fullName evidence="17">Long-chain-fatty-acid--CoA ligase</fullName>
    </alternativeName>
    <alternativeName>
        <fullName evidence="22">Very-long-chain acyl-CoA synthetase</fullName>
    </alternativeName>
</protein>
<dbReference type="Gene3D" id="3.30.300.30">
    <property type="match status" value="1"/>
</dbReference>
<organism evidence="24 25">
    <name type="scientific">Nothobranchius furzeri</name>
    <name type="common">Turquoise killifish</name>
    <dbReference type="NCBI Taxonomy" id="105023"/>
    <lineage>
        <taxon>Eukaryota</taxon>
        <taxon>Metazoa</taxon>
        <taxon>Chordata</taxon>
        <taxon>Craniata</taxon>
        <taxon>Vertebrata</taxon>
        <taxon>Euteleostomi</taxon>
        <taxon>Actinopterygii</taxon>
        <taxon>Neopterygii</taxon>
        <taxon>Teleostei</taxon>
        <taxon>Neoteleostei</taxon>
        <taxon>Acanthomorphata</taxon>
        <taxon>Ovalentaria</taxon>
        <taxon>Atherinomorphae</taxon>
        <taxon>Cyprinodontiformes</taxon>
        <taxon>Nothobranchiidae</taxon>
        <taxon>Nothobranchius</taxon>
    </lineage>
</organism>
<accession>A0A8C6KI08</accession>
<dbReference type="GO" id="GO:0005886">
    <property type="term" value="C:plasma membrane"/>
    <property type="evidence" value="ECO:0007669"/>
    <property type="project" value="UniProtKB-SubCell"/>
</dbReference>
<dbReference type="GO" id="GO:0001579">
    <property type="term" value="P:medium-chain fatty acid transport"/>
    <property type="evidence" value="ECO:0007669"/>
    <property type="project" value="TreeGrafter"/>
</dbReference>
<evidence type="ECO:0000256" key="17">
    <source>
        <dbReference type="ARBA" id="ARBA00041297"/>
    </source>
</evidence>
<gene>
    <name evidence="24" type="primary">slc27a1a</name>
</gene>
<comment type="subcellular location">
    <subcellularLocation>
        <location evidence="1">Cell membrane</location>
        <topology evidence="1">Multi-pass membrane protein</topology>
    </subcellularLocation>
    <subcellularLocation>
        <location evidence="18">Peroxisome membrane</location>
    </subcellularLocation>
</comment>
<keyword evidence="12" id="KW-0443">Lipid metabolism</keyword>